<dbReference type="Proteomes" id="UP000327000">
    <property type="component" value="Unassembled WGS sequence"/>
</dbReference>
<evidence type="ECO:0000313" key="2">
    <source>
        <dbReference type="Proteomes" id="UP000327000"/>
    </source>
</evidence>
<reference evidence="1 2" key="1">
    <citation type="journal article" date="2019" name="Microb. Cell Fact.">
        <title>Exploring novel herbicidin analogues by transcriptional regulator overexpression and MS/MS molecular networking.</title>
        <authorList>
            <person name="Shi Y."/>
            <person name="Gu R."/>
            <person name="Li Y."/>
            <person name="Wang X."/>
            <person name="Ren W."/>
            <person name="Li X."/>
            <person name="Wang L."/>
            <person name="Xie Y."/>
            <person name="Hong B."/>
        </authorList>
    </citation>
    <scope>NUCLEOTIDE SEQUENCE [LARGE SCALE GENOMIC DNA]</scope>
    <source>
        <strain evidence="1 2">US-43</strain>
    </source>
</reference>
<organism evidence="1 2">
    <name type="scientific">Streptomyces mobaraensis</name>
    <name type="common">Streptoverticillium mobaraense</name>
    <dbReference type="NCBI Taxonomy" id="35621"/>
    <lineage>
        <taxon>Bacteria</taxon>
        <taxon>Bacillati</taxon>
        <taxon>Actinomycetota</taxon>
        <taxon>Actinomycetes</taxon>
        <taxon>Kitasatosporales</taxon>
        <taxon>Streptomycetaceae</taxon>
        <taxon>Streptomyces</taxon>
    </lineage>
</organism>
<dbReference type="Gene3D" id="1.25.40.10">
    <property type="entry name" value="Tetratricopeptide repeat domain"/>
    <property type="match status" value="1"/>
</dbReference>
<dbReference type="InterPro" id="IPR011990">
    <property type="entry name" value="TPR-like_helical_dom_sf"/>
</dbReference>
<dbReference type="EMBL" id="VOKX01000070">
    <property type="protein sequence ID" value="KAB7839595.1"/>
    <property type="molecule type" value="Genomic_DNA"/>
</dbReference>
<keyword evidence="2" id="KW-1185">Reference proteome</keyword>
<keyword evidence="1" id="KW-0238">DNA-binding</keyword>
<dbReference type="RefSeq" id="WP_152264692.1">
    <property type="nucleotide sequence ID" value="NZ_VOKX01000070.1"/>
</dbReference>
<dbReference type="OrthoDB" id="3428567at2"/>
<sequence length="304" mass="32802">MRSTPADRHDLAAAARSAAGRLVAIDAARGAVAALPALRAAARRFPDPFATGGAHRWDGDRLAALAELYEVTGWILFDAGRPRHALRANRRALALAHLSGDRWTARLVLLNDSMLMSHLGRPRAALEDAARVPGARRLPALVDSLVLIRRAHAVAALGGEREAVRLISRAESRFLDGASAYDPPWAWWIDHHEVLGHRGWVMARLGRWDEALPLLHRAATAPGPSYRRLFTAHLLDSLVRAGAWREAERLADDLAPRVAGIGSARTLGALRATATALLRGDGRPPAALREAVGRLREALPAAGE</sequence>
<proteinExistence type="predicted"/>
<dbReference type="AlphaFoldDB" id="A0A5N5W4E9"/>
<comment type="caution">
    <text evidence="1">The sequence shown here is derived from an EMBL/GenBank/DDBJ whole genome shotgun (WGS) entry which is preliminary data.</text>
</comment>
<name>A0A5N5W4E9_STRMB</name>
<protein>
    <submittedName>
        <fullName evidence="1">DNA-binding protein</fullName>
    </submittedName>
</protein>
<dbReference type="GO" id="GO:0003677">
    <property type="term" value="F:DNA binding"/>
    <property type="evidence" value="ECO:0007669"/>
    <property type="project" value="UniProtKB-KW"/>
</dbReference>
<gene>
    <name evidence="1" type="ORF">FRZ00_21965</name>
</gene>
<dbReference type="SUPFAM" id="SSF48452">
    <property type="entry name" value="TPR-like"/>
    <property type="match status" value="1"/>
</dbReference>
<evidence type="ECO:0000313" key="1">
    <source>
        <dbReference type="EMBL" id="KAB7839595.1"/>
    </source>
</evidence>
<accession>A0A5N5W4E9</accession>